<dbReference type="SMART" id="SM00509">
    <property type="entry name" value="TFS2N"/>
    <property type="match status" value="1"/>
</dbReference>
<feature type="region of interest" description="Disordered" evidence="4">
    <location>
        <begin position="1307"/>
        <end position="1342"/>
    </location>
</feature>
<feature type="compositionally biased region" description="Low complexity" evidence="4">
    <location>
        <begin position="832"/>
        <end position="845"/>
    </location>
</feature>
<dbReference type="InterPro" id="IPR035441">
    <property type="entry name" value="TFIIS/LEDGF_dom_sf"/>
</dbReference>
<evidence type="ECO:0000256" key="3">
    <source>
        <dbReference type="PROSITE-ProRule" id="PRU00649"/>
    </source>
</evidence>
<dbReference type="SMART" id="SM00439">
    <property type="entry name" value="BAH"/>
    <property type="match status" value="1"/>
</dbReference>
<feature type="compositionally biased region" description="Low complexity" evidence="4">
    <location>
        <begin position="509"/>
        <end position="523"/>
    </location>
</feature>
<feature type="domain" description="TFIIS N-terminal" evidence="6">
    <location>
        <begin position="310"/>
        <end position="396"/>
    </location>
</feature>
<feature type="compositionally biased region" description="Basic and acidic residues" evidence="4">
    <location>
        <begin position="597"/>
        <end position="606"/>
    </location>
</feature>
<feature type="compositionally biased region" description="Polar residues" evidence="4">
    <location>
        <begin position="546"/>
        <end position="578"/>
    </location>
</feature>
<evidence type="ECO:0000259" key="6">
    <source>
        <dbReference type="PROSITE" id="PS51319"/>
    </source>
</evidence>
<dbReference type="PROSITE" id="PS51038">
    <property type="entry name" value="BAH"/>
    <property type="match status" value="1"/>
</dbReference>
<feature type="compositionally biased region" description="Basic and acidic residues" evidence="4">
    <location>
        <begin position="924"/>
        <end position="936"/>
    </location>
</feature>
<dbReference type="Gene3D" id="1.20.930.10">
    <property type="entry name" value="Conserved domain common to transcription factors TFIIS, elongin A, CRSP70"/>
    <property type="match status" value="1"/>
</dbReference>
<feature type="compositionally biased region" description="Polar residues" evidence="4">
    <location>
        <begin position="413"/>
        <end position="422"/>
    </location>
</feature>
<feature type="region of interest" description="Disordered" evidence="4">
    <location>
        <begin position="690"/>
        <end position="732"/>
    </location>
</feature>
<reference evidence="7" key="1">
    <citation type="journal article" date="2016" name="Nat. Genet.">
        <title>A high-quality carrot genome assembly provides new insights into carotenoid accumulation and asterid genome evolution.</title>
        <authorList>
            <person name="Iorizzo M."/>
            <person name="Ellison S."/>
            <person name="Senalik D."/>
            <person name="Zeng P."/>
            <person name="Satapoomin P."/>
            <person name="Huang J."/>
            <person name="Bowman M."/>
            <person name="Iovene M."/>
            <person name="Sanseverino W."/>
            <person name="Cavagnaro P."/>
            <person name="Yildiz M."/>
            <person name="Macko-Podgorni A."/>
            <person name="Moranska E."/>
            <person name="Grzebelus E."/>
            <person name="Grzebelus D."/>
            <person name="Ashrafi H."/>
            <person name="Zheng Z."/>
            <person name="Cheng S."/>
            <person name="Spooner D."/>
            <person name="Van Deynze A."/>
            <person name="Simon P."/>
        </authorList>
    </citation>
    <scope>NUCLEOTIDE SEQUENCE</scope>
    <source>
        <tissue evidence="7">Leaf</tissue>
    </source>
</reference>
<dbReference type="InterPro" id="IPR001025">
    <property type="entry name" value="BAH_dom"/>
</dbReference>
<evidence type="ECO:0008006" key="9">
    <source>
        <dbReference type="Google" id="ProtNLM"/>
    </source>
</evidence>
<dbReference type="Proteomes" id="UP000077755">
    <property type="component" value="Chromosome 4"/>
</dbReference>
<reference evidence="7" key="2">
    <citation type="submission" date="2022-03" db="EMBL/GenBank/DDBJ databases">
        <title>Draft title - Genomic analysis of global carrot germplasm unveils the trajectory of domestication and the origin of high carotenoid orange carrot.</title>
        <authorList>
            <person name="Iorizzo M."/>
            <person name="Ellison S."/>
            <person name="Senalik D."/>
            <person name="Macko-Podgorni A."/>
            <person name="Grzebelus D."/>
            <person name="Bostan H."/>
            <person name="Rolling W."/>
            <person name="Curaba J."/>
            <person name="Simon P."/>
        </authorList>
    </citation>
    <scope>NUCLEOTIDE SEQUENCE</scope>
    <source>
        <tissue evidence="7">Leaf</tissue>
    </source>
</reference>
<feature type="compositionally biased region" description="Low complexity" evidence="4">
    <location>
        <begin position="580"/>
        <end position="591"/>
    </location>
</feature>
<feature type="domain" description="BAH" evidence="5">
    <location>
        <begin position="32"/>
        <end position="147"/>
    </location>
</feature>
<evidence type="ECO:0000256" key="1">
    <source>
        <dbReference type="ARBA" id="ARBA00004123"/>
    </source>
</evidence>
<feature type="compositionally biased region" description="Polar residues" evidence="4">
    <location>
        <begin position="1071"/>
        <end position="1081"/>
    </location>
</feature>
<feature type="region of interest" description="Disordered" evidence="4">
    <location>
        <begin position="546"/>
        <end position="658"/>
    </location>
</feature>
<feature type="compositionally biased region" description="Basic and acidic residues" evidence="4">
    <location>
        <begin position="1566"/>
        <end position="1579"/>
    </location>
</feature>
<organism evidence="7 8">
    <name type="scientific">Daucus carota subsp. sativus</name>
    <name type="common">Carrot</name>
    <dbReference type="NCBI Taxonomy" id="79200"/>
    <lineage>
        <taxon>Eukaryota</taxon>
        <taxon>Viridiplantae</taxon>
        <taxon>Streptophyta</taxon>
        <taxon>Embryophyta</taxon>
        <taxon>Tracheophyta</taxon>
        <taxon>Spermatophyta</taxon>
        <taxon>Magnoliopsida</taxon>
        <taxon>eudicotyledons</taxon>
        <taxon>Gunneridae</taxon>
        <taxon>Pentapetalae</taxon>
        <taxon>asterids</taxon>
        <taxon>campanulids</taxon>
        <taxon>Apiales</taxon>
        <taxon>Apiaceae</taxon>
        <taxon>Apioideae</taxon>
        <taxon>Scandiceae</taxon>
        <taxon>Daucinae</taxon>
        <taxon>Daucus</taxon>
        <taxon>Daucus sect. Daucus</taxon>
    </lineage>
</organism>
<keyword evidence="2 3" id="KW-0539">Nucleus</keyword>
<feature type="compositionally biased region" description="Basic and acidic residues" evidence="4">
    <location>
        <begin position="704"/>
        <end position="724"/>
    </location>
</feature>
<feature type="region of interest" description="Disordered" evidence="4">
    <location>
        <begin position="780"/>
        <end position="851"/>
    </location>
</feature>
<dbReference type="InterPro" id="IPR003617">
    <property type="entry name" value="TFIIS/CRSP70_N_sub"/>
</dbReference>
<feature type="region of interest" description="Disordered" evidence="4">
    <location>
        <begin position="1566"/>
        <end position="1587"/>
    </location>
</feature>
<feature type="compositionally biased region" description="Basic and acidic residues" evidence="4">
    <location>
        <begin position="888"/>
        <end position="897"/>
    </location>
</feature>
<gene>
    <name evidence="7" type="ORF">DCAR_0417009</name>
</gene>
<evidence type="ECO:0000259" key="5">
    <source>
        <dbReference type="PROSITE" id="PS51038"/>
    </source>
</evidence>
<name>A0AAF0WZY7_DAUCS</name>
<dbReference type="GO" id="GO:0005634">
    <property type="term" value="C:nucleus"/>
    <property type="evidence" value="ECO:0007669"/>
    <property type="project" value="UniProtKB-SubCell"/>
</dbReference>
<dbReference type="InterPro" id="IPR043151">
    <property type="entry name" value="BAH_sf"/>
</dbReference>
<proteinExistence type="predicted"/>
<dbReference type="CDD" id="cd00183">
    <property type="entry name" value="TFIIS_I"/>
    <property type="match status" value="1"/>
</dbReference>
<keyword evidence="8" id="KW-1185">Reference proteome</keyword>
<dbReference type="PANTHER" id="PTHR46548">
    <property type="entry name" value="BAH AND TFIIS DOMAIN-CONTAINING PROTEIN-RELATED"/>
    <property type="match status" value="1"/>
</dbReference>
<accession>A0AAF0WZY7</accession>
<feature type="compositionally biased region" description="Basic and acidic residues" evidence="4">
    <location>
        <begin position="806"/>
        <end position="825"/>
    </location>
</feature>
<feature type="region of interest" description="Disordered" evidence="4">
    <location>
        <begin position="174"/>
        <end position="235"/>
    </location>
</feature>
<sequence>MLPVSVSTTPTGGGHSEEFAPVTADSFTKDGIKISVGDCAVFKAPKDSAPFLGMIHRLITSKEEGLRLSVSWLYRPADVKLVKGLPLEAAPNEVFYSFNKAEIPAASLLHLYKVAFLRKGVELPSGLSSIVCRRVYDTEAKCLRWFSDRDYVKERQKEVDQLLDKTNIDMYAAAQPGGRSPKALNGPQVKPSSDSAPNSSSSYHSQAKGKKRELLVQGSDSVKRERTCKADDADSGQLRPDQILKLEIAKITDRGGLTDFEGVDKLVQLMQPDSSMKKLDLACRIILANVIAVTDRFDCLTRFVQLRGLPVLDDWLQQAHKGKLGDNSSPKEGDKSVDEFLLSLLRALDKLPVNLHALQTCNIGKSVNHLRTNRNSEIQKKARSLVDTWKKRVEAEMNMIDAKSGSSRGGSWPTKSLNSEVSNVVGRRNGEPTEPGVTNSSVQTGASKIPSAKLGISEKLSVGSPGTAKQSPSVTASEVAGTKDLSTVALAGAGSSDAPLTTIKEDKSNSSSQSQNNSQSCSSEYGKTISCREEARSSTCVSIGVNRTSSGVSRNRKPNNCNDGTAVQGTQKETSIGKMSSELRSLSSEKLSPTRLTSERTPDAPHVDNGNSRRLIVRLPNTARSPACSASGGSAEDVSATSGKGSPSMQVEERVENDGKVKGKIGTFQRNGSMNVAVDTNQQKDGLPIYEDANMSSGGLNSDELSRGGECSDKLTETPKDAHSPSRSAAKSGKSYEALFSSMNALVDSCVKVSEANVNASVGDDIGMNLLASVAAGEISRSNVSPSGSSGKKSSLPEESCSGEGMRLRHTDEDRDQNEDHRREVSNGAIIGHGSSKNSSHSNPSAKCTDVNMEKKLSTDSRTALFRCEEKNAGRGAALKACNGPVPKSHERPHEPVQEDTAAMSSENVKKKVNAASDEVDQFQEPRKPTNTRARDVNASSSKPEVGTDISNETIEVNGVPVPHDSAATLKNLEVKANEESPSCSSSHRCDEDKRNVKLSGMRGKMEDTELPGLSSTVGKREPEAAKDGEINLPLQTKQSEDQTPGLSSLTVHQMSENSHGISEKKDLNNLHLSGSPTKTTALPVQESKELIKSSGSKSDVAEEFTYIPDISTVTASVSESTVKVDFDLNEGLPIDDGISGDLDKLPDSGNVSSIPLPFTLPVPISLAEGRPSVTVASAAKGPFVPPENPLRLKGELGWRGSAATSAFRPAEPRKNQDNPPCTVSVPLVGSSATKQSRPLLDFDLNIPDQRAMEEVAPQKSVATSSETRRSEHIGAGFNLDLNICDDSPDIGHFSVSSCRMEMPKRPVGPSLYGAESSTSRDFDLNNGPGPDEGGYEAAPHAKNSIPFASSVPPVRMNNMELGNFAWIPPGVSYSPLAMPPILPGRGDQNYLTHPSANSQGIMLPPGNTSFNPELYRGPVLSSSPAVGYTPNIPFQYPGLFPFETNFPLSSNSYSGVSTPFTESSSGGPHYLPAIPPQVMRPTGMGSTHYSRPFVMSIPGSTSNVPESKKWGSQGFDLNAGPGVTELDRREERLPSALRQLPLTASQALPDEQLKMYQQMAGGMVKRKEPDGGFDGDRINHKHPPWQ</sequence>
<dbReference type="GO" id="GO:0003682">
    <property type="term" value="F:chromatin binding"/>
    <property type="evidence" value="ECO:0007669"/>
    <property type="project" value="InterPro"/>
</dbReference>
<feature type="region of interest" description="Disordered" evidence="4">
    <location>
        <begin position="400"/>
        <end position="479"/>
    </location>
</feature>
<protein>
    <recommendedName>
        <fullName evidence="9">BAH domain-containing protein</fullName>
    </recommendedName>
</protein>
<dbReference type="Pfam" id="PF08711">
    <property type="entry name" value="Med26"/>
    <property type="match status" value="1"/>
</dbReference>
<dbReference type="PANTHER" id="PTHR46548:SF2">
    <property type="entry name" value="BAH DOMAIN-CONTAINING PROTEIN"/>
    <property type="match status" value="1"/>
</dbReference>
<feature type="region of interest" description="Disordered" evidence="4">
    <location>
        <begin position="496"/>
        <end position="523"/>
    </location>
</feature>
<feature type="region of interest" description="Disordered" evidence="4">
    <location>
        <begin position="1204"/>
        <end position="1224"/>
    </location>
</feature>
<feature type="compositionally biased region" description="Polar residues" evidence="4">
    <location>
        <begin position="639"/>
        <end position="649"/>
    </location>
</feature>
<feature type="region of interest" description="Disordered" evidence="4">
    <location>
        <begin position="882"/>
        <end position="952"/>
    </location>
</feature>
<dbReference type="Pfam" id="PF01426">
    <property type="entry name" value="BAH"/>
    <property type="match status" value="1"/>
</dbReference>
<feature type="compositionally biased region" description="Polar residues" evidence="4">
    <location>
        <begin position="1"/>
        <end position="10"/>
    </location>
</feature>
<evidence type="ECO:0000313" key="7">
    <source>
        <dbReference type="EMBL" id="WOG97668.1"/>
    </source>
</evidence>
<dbReference type="InterPro" id="IPR017923">
    <property type="entry name" value="TFIIS_N"/>
</dbReference>
<feature type="compositionally biased region" description="Polar residues" evidence="4">
    <location>
        <begin position="1034"/>
        <end position="1061"/>
    </location>
</feature>
<feature type="region of interest" description="Disordered" evidence="4">
    <location>
        <begin position="1"/>
        <end position="20"/>
    </location>
</feature>
<feature type="compositionally biased region" description="Low complexity" evidence="4">
    <location>
        <begin position="780"/>
        <end position="800"/>
    </location>
</feature>
<feature type="region of interest" description="Disordered" evidence="4">
    <location>
        <begin position="979"/>
        <end position="1081"/>
    </location>
</feature>
<feature type="compositionally biased region" description="Polar residues" evidence="4">
    <location>
        <begin position="436"/>
        <end position="446"/>
    </location>
</feature>
<feature type="compositionally biased region" description="Low complexity" evidence="4">
    <location>
        <begin position="192"/>
        <end position="205"/>
    </location>
</feature>
<evidence type="ECO:0000256" key="2">
    <source>
        <dbReference type="ARBA" id="ARBA00023242"/>
    </source>
</evidence>
<dbReference type="PROSITE" id="PS51319">
    <property type="entry name" value="TFIIS_N"/>
    <property type="match status" value="1"/>
</dbReference>
<feature type="compositionally biased region" description="Polar residues" evidence="4">
    <location>
        <begin position="938"/>
        <end position="952"/>
    </location>
</feature>
<evidence type="ECO:0000256" key="4">
    <source>
        <dbReference type="SAM" id="MobiDB-lite"/>
    </source>
</evidence>
<evidence type="ECO:0000313" key="8">
    <source>
        <dbReference type="Proteomes" id="UP000077755"/>
    </source>
</evidence>
<feature type="compositionally biased region" description="Polar residues" evidence="4">
    <location>
        <begin position="467"/>
        <end position="476"/>
    </location>
</feature>
<feature type="compositionally biased region" description="Basic and acidic residues" evidence="4">
    <location>
        <begin position="1019"/>
        <end position="1030"/>
    </location>
</feature>
<dbReference type="Gene3D" id="2.30.30.490">
    <property type="match status" value="1"/>
</dbReference>
<dbReference type="SUPFAM" id="SSF47676">
    <property type="entry name" value="Conserved domain common to transcription factors TFIIS, elongin A, CRSP70"/>
    <property type="match status" value="1"/>
</dbReference>
<dbReference type="EMBL" id="CP093346">
    <property type="protein sequence ID" value="WOG97668.1"/>
    <property type="molecule type" value="Genomic_DNA"/>
</dbReference>
<feature type="compositionally biased region" description="Basic and acidic residues" evidence="4">
    <location>
        <begin position="221"/>
        <end position="232"/>
    </location>
</feature>
<comment type="subcellular location">
    <subcellularLocation>
        <location evidence="1 3">Nucleus</location>
    </subcellularLocation>
</comment>